<evidence type="ECO:0000313" key="4">
    <source>
        <dbReference type="Proteomes" id="UP000235392"/>
    </source>
</evidence>
<feature type="region of interest" description="Disordered" evidence="1">
    <location>
        <begin position="90"/>
        <end position="116"/>
    </location>
</feature>
<evidence type="ECO:0000313" key="3">
    <source>
        <dbReference type="EMBL" id="PLW39062.1"/>
    </source>
</evidence>
<dbReference type="Proteomes" id="UP000235392">
    <property type="component" value="Unassembled WGS sequence"/>
</dbReference>
<keyword evidence="2" id="KW-0812">Transmembrane</keyword>
<feature type="region of interest" description="Disordered" evidence="1">
    <location>
        <begin position="124"/>
        <end position="143"/>
    </location>
</feature>
<proteinExistence type="predicted"/>
<evidence type="ECO:0000256" key="2">
    <source>
        <dbReference type="SAM" id="Phobius"/>
    </source>
</evidence>
<name>A0A2N5UMT4_9BASI</name>
<feature type="compositionally biased region" description="Basic and acidic residues" evidence="1">
    <location>
        <begin position="124"/>
        <end position="134"/>
    </location>
</feature>
<evidence type="ECO:0000256" key="1">
    <source>
        <dbReference type="SAM" id="MobiDB-lite"/>
    </source>
</evidence>
<protein>
    <submittedName>
        <fullName evidence="3">Uncharacterized protein</fullName>
    </submittedName>
</protein>
<dbReference type="EMBL" id="PGCI01000119">
    <property type="protein sequence ID" value="PLW39062.1"/>
    <property type="molecule type" value="Genomic_DNA"/>
</dbReference>
<feature type="compositionally biased region" description="Basic residues" evidence="1">
    <location>
        <begin position="90"/>
        <end position="103"/>
    </location>
</feature>
<keyword evidence="2" id="KW-0472">Membrane</keyword>
<organism evidence="3 4">
    <name type="scientific">Puccinia coronata f. sp. avenae</name>
    <dbReference type="NCBI Taxonomy" id="200324"/>
    <lineage>
        <taxon>Eukaryota</taxon>
        <taxon>Fungi</taxon>
        <taxon>Dikarya</taxon>
        <taxon>Basidiomycota</taxon>
        <taxon>Pucciniomycotina</taxon>
        <taxon>Pucciniomycetes</taxon>
        <taxon>Pucciniales</taxon>
        <taxon>Pucciniaceae</taxon>
        <taxon>Puccinia</taxon>
    </lineage>
</organism>
<accession>A0A2N5UMT4</accession>
<feature type="transmembrane region" description="Helical" evidence="2">
    <location>
        <begin position="6"/>
        <end position="25"/>
    </location>
</feature>
<gene>
    <name evidence="3" type="ORF">PCASD_08963</name>
</gene>
<sequence>MSRNFLYQYILGLPISALLTAVAMAPESKEAMVHITEHLSKGPGMDLPADYNNLVHSNQRQTSPVSQSVLITHDGGEPIVENVIPIPRKRRTVSKRPASKKFRTAAGDPTSWKWGQTLRMETEKDLNDCGDDRLQAVGPSRPI</sequence>
<reference evidence="3 4" key="1">
    <citation type="submission" date="2017-11" db="EMBL/GenBank/DDBJ databases">
        <title>De novo assembly and phasing of dikaryotic genomes from two isolates of Puccinia coronata f. sp. avenae, the causal agent of oat crown rust.</title>
        <authorList>
            <person name="Miller M.E."/>
            <person name="Zhang Y."/>
            <person name="Omidvar V."/>
            <person name="Sperschneider J."/>
            <person name="Schwessinger B."/>
            <person name="Raley C."/>
            <person name="Palmer J.M."/>
            <person name="Garnica D."/>
            <person name="Upadhyaya N."/>
            <person name="Rathjen J."/>
            <person name="Taylor J.M."/>
            <person name="Park R.F."/>
            <person name="Dodds P.N."/>
            <person name="Hirsch C.D."/>
            <person name="Kianian S.F."/>
            <person name="Figueroa M."/>
        </authorList>
    </citation>
    <scope>NUCLEOTIDE SEQUENCE [LARGE SCALE GENOMIC DNA]</scope>
    <source>
        <strain evidence="3">12SD80</strain>
    </source>
</reference>
<comment type="caution">
    <text evidence="3">The sequence shown here is derived from an EMBL/GenBank/DDBJ whole genome shotgun (WGS) entry which is preliminary data.</text>
</comment>
<dbReference type="AlphaFoldDB" id="A0A2N5UMT4"/>
<keyword evidence="2" id="KW-1133">Transmembrane helix</keyword>